<accession>W3WKT4</accession>
<dbReference type="HOGENOM" id="CLU_1732108_0_0_1"/>
<keyword evidence="3" id="KW-1185">Reference proteome</keyword>
<dbReference type="GeneID" id="19279701"/>
<dbReference type="EMBL" id="KI912121">
    <property type="protein sequence ID" value="ETS73742.1"/>
    <property type="molecule type" value="Genomic_DNA"/>
</dbReference>
<reference evidence="3" key="1">
    <citation type="journal article" date="2015" name="BMC Genomics">
        <title>Genomic and transcriptomic analysis of the endophytic fungus Pestalotiopsis fici reveals its lifestyle and high potential for synthesis of natural products.</title>
        <authorList>
            <person name="Wang X."/>
            <person name="Zhang X."/>
            <person name="Liu L."/>
            <person name="Xiang M."/>
            <person name="Wang W."/>
            <person name="Sun X."/>
            <person name="Che Y."/>
            <person name="Guo L."/>
            <person name="Liu G."/>
            <person name="Guo L."/>
            <person name="Wang C."/>
            <person name="Yin W.B."/>
            <person name="Stadler M."/>
            <person name="Zhang X."/>
            <person name="Liu X."/>
        </authorList>
    </citation>
    <scope>NUCLEOTIDE SEQUENCE [LARGE SCALE GENOMIC DNA]</scope>
    <source>
        <strain evidence="3">W106-1 / CGMCC3.15140</strain>
    </source>
</reference>
<dbReference type="InParanoid" id="W3WKT4"/>
<dbReference type="AlphaFoldDB" id="W3WKT4"/>
<feature type="signal peptide" evidence="1">
    <location>
        <begin position="1"/>
        <end position="20"/>
    </location>
</feature>
<organism evidence="2 3">
    <name type="scientific">Pestalotiopsis fici (strain W106-1 / CGMCC3.15140)</name>
    <dbReference type="NCBI Taxonomy" id="1229662"/>
    <lineage>
        <taxon>Eukaryota</taxon>
        <taxon>Fungi</taxon>
        <taxon>Dikarya</taxon>
        <taxon>Ascomycota</taxon>
        <taxon>Pezizomycotina</taxon>
        <taxon>Sordariomycetes</taxon>
        <taxon>Xylariomycetidae</taxon>
        <taxon>Amphisphaeriales</taxon>
        <taxon>Sporocadaceae</taxon>
        <taxon>Pestalotiopsis</taxon>
    </lineage>
</organism>
<evidence type="ECO:0000313" key="2">
    <source>
        <dbReference type="EMBL" id="ETS73742.1"/>
    </source>
</evidence>
<evidence type="ECO:0000313" key="3">
    <source>
        <dbReference type="Proteomes" id="UP000030651"/>
    </source>
</evidence>
<dbReference type="KEGG" id="pfy:PFICI_14688"/>
<keyword evidence="1" id="KW-0732">Signal</keyword>
<dbReference type="OrthoDB" id="4661530at2759"/>
<sequence>MKSVPLFAVLLLTCVNDALGYAITIRNDDYDNGVDPICIGTGPESCQGVYKCDNANLDSLECAFYVYNSNCQSLHPDEPWATVQSGVSFTYDGLDHSIDIQNATGSLDALQMGIVWKYMDGLYGDGYGNVRGDCSTKDKKCAFMRSAFTCK</sequence>
<dbReference type="RefSeq" id="XP_007841460.1">
    <property type="nucleotide sequence ID" value="XM_007843269.1"/>
</dbReference>
<evidence type="ECO:0008006" key="4">
    <source>
        <dbReference type="Google" id="ProtNLM"/>
    </source>
</evidence>
<evidence type="ECO:0000256" key="1">
    <source>
        <dbReference type="SAM" id="SignalP"/>
    </source>
</evidence>
<protein>
    <recommendedName>
        <fullName evidence="4">Secreted protein</fullName>
    </recommendedName>
</protein>
<gene>
    <name evidence="2" type="ORF">PFICI_14688</name>
</gene>
<proteinExistence type="predicted"/>
<name>W3WKT4_PESFW</name>
<dbReference type="Proteomes" id="UP000030651">
    <property type="component" value="Unassembled WGS sequence"/>
</dbReference>
<feature type="chain" id="PRO_5004835094" description="Secreted protein" evidence="1">
    <location>
        <begin position="21"/>
        <end position="151"/>
    </location>
</feature>